<keyword evidence="3" id="KW-1185">Reference proteome</keyword>
<comment type="caution">
    <text evidence="2">The sequence shown here is derived from an EMBL/GenBank/DDBJ whole genome shotgun (WGS) entry which is preliminary data.</text>
</comment>
<proteinExistence type="predicted"/>
<feature type="region of interest" description="Disordered" evidence="1">
    <location>
        <begin position="1"/>
        <end position="32"/>
    </location>
</feature>
<name>A0ABQ9WLP2_9EUKA</name>
<evidence type="ECO:0000313" key="2">
    <source>
        <dbReference type="EMBL" id="KAK2940388.1"/>
    </source>
</evidence>
<accession>A0ABQ9WLP2</accession>
<gene>
    <name evidence="2" type="ORF">BLNAU_24699</name>
</gene>
<dbReference type="EMBL" id="JARBJD010000679">
    <property type="protein sequence ID" value="KAK2940388.1"/>
    <property type="molecule type" value="Genomic_DNA"/>
</dbReference>
<evidence type="ECO:0000313" key="3">
    <source>
        <dbReference type="Proteomes" id="UP001281761"/>
    </source>
</evidence>
<evidence type="ECO:0000256" key="1">
    <source>
        <dbReference type="SAM" id="MobiDB-lite"/>
    </source>
</evidence>
<organism evidence="2 3">
    <name type="scientific">Blattamonas nauphoetae</name>
    <dbReference type="NCBI Taxonomy" id="2049346"/>
    <lineage>
        <taxon>Eukaryota</taxon>
        <taxon>Metamonada</taxon>
        <taxon>Preaxostyla</taxon>
        <taxon>Oxymonadida</taxon>
        <taxon>Blattamonas</taxon>
    </lineage>
</organism>
<dbReference type="Proteomes" id="UP001281761">
    <property type="component" value="Unassembled WGS sequence"/>
</dbReference>
<reference evidence="2 3" key="1">
    <citation type="journal article" date="2022" name="bioRxiv">
        <title>Genomics of Preaxostyla Flagellates Illuminates Evolutionary Transitions and the Path Towards Mitochondrial Loss.</title>
        <authorList>
            <person name="Novak L.V.F."/>
            <person name="Treitli S.C."/>
            <person name="Pyrih J."/>
            <person name="Halakuc P."/>
            <person name="Pipaliya S.V."/>
            <person name="Vacek V."/>
            <person name="Brzon O."/>
            <person name="Soukal P."/>
            <person name="Eme L."/>
            <person name="Dacks J.B."/>
            <person name="Karnkowska A."/>
            <person name="Elias M."/>
            <person name="Hampl V."/>
        </authorList>
    </citation>
    <scope>NUCLEOTIDE SEQUENCE [LARGE SCALE GENOMIC DNA]</scope>
    <source>
        <strain evidence="2">NAU3</strain>
        <tissue evidence="2">Gut</tissue>
    </source>
</reference>
<sequence>MRDRHSSSPLITSLPNCEGGAMAGRGGQTGQMPQSNSLLLSKIMSSLSTPHIQPTNRRMHFRPTHAEITENVTATSTVIAYRVRNMMHSNPSMSVVPVWRYVLCDEGSEEGMAKNSTKSQRKRTRKIVQAGIVCASKEQISARFTTSEVRGEVEWRVMAWVATERGSRTVMN</sequence>
<protein>
    <submittedName>
        <fullName evidence="2">Uncharacterized protein</fullName>
    </submittedName>
</protein>